<accession>A0ACD0WQW5</accession>
<protein>
    <submittedName>
        <fullName evidence="1">Mitochondrial import inner membrane translocase subunit</fullName>
    </submittedName>
</protein>
<dbReference type="EMBL" id="CP038489">
    <property type="protein sequence ID" value="QFZ29743.1"/>
    <property type="molecule type" value="Genomic_DNA"/>
</dbReference>
<reference evidence="2" key="1">
    <citation type="journal article" date="2019" name="MBio">
        <title>Comparative genomics for the elucidation of multidrug resistance (MDR) in Candida lusitaniae.</title>
        <authorList>
            <person name="Kannan A."/>
            <person name="Asner S.A."/>
            <person name="Trachsel E."/>
            <person name="Kelly S."/>
            <person name="Parker J."/>
            <person name="Sanglard D."/>
        </authorList>
    </citation>
    <scope>NUCLEOTIDE SEQUENCE [LARGE SCALE GENOMIC DNA]</scope>
    <source>
        <strain evidence="2">P1</strain>
    </source>
</reference>
<evidence type="ECO:0000313" key="1">
    <source>
        <dbReference type="EMBL" id="QFZ29743.1"/>
    </source>
</evidence>
<gene>
    <name evidence="1" type="ORF">EJF14_60256</name>
</gene>
<evidence type="ECO:0000313" key="2">
    <source>
        <dbReference type="Proteomes" id="UP000326582"/>
    </source>
</evidence>
<organism evidence="1 2">
    <name type="scientific">Clavispora lusitaniae</name>
    <name type="common">Candida lusitaniae</name>
    <dbReference type="NCBI Taxonomy" id="36911"/>
    <lineage>
        <taxon>Eukaryota</taxon>
        <taxon>Fungi</taxon>
        <taxon>Dikarya</taxon>
        <taxon>Ascomycota</taxon>
        <taxon>Saccharomycotina</taxon>
        <taxon>Pichiomycetes</taxon>
        <taxon>Metschnikowiaceae</taxon>
        <taxon>Clavispora</taxon>
    </lineage>
</organism>
<keyword evidence="2" id="KW-1185">Reference proteome</keyword>
<dbReference type="Proteomes" id="UP000326582">
    <property type="component" value="Chromosome 6"/>
</dbReference>
<sequence>MKRTFSIQILLRLNQCNVTVFTHHLDSFLFIVLDIFIHPSHLYSSFTSLFPNSSSWYFHRLHIVGSHPCTTARKIFINRKRTFCPSHTTNMFGLGGAPQVSSQQKIQSAEAELDMVTGMFNSLVEQCHAKCINKSYAEGDVNKQEALCLDRCVSKYFETNVQVGENMQKLGQSGQFMGRQ</sequence>
<name>A0ACD0WQW5_CLALS</name>
<proteinExistence type="predicted"/>